<evidence type="ECO:0000313" key="1">
    <source>
        <dbReference type="EMBL" id="ARV77217.1"/>
    </source>
</evidence>
<keyword evidence="2" id="KW-1185">Reference proteome</keyword>
<protein>
    <submittedName>
        <fullName evidence="1">Uncharacterized protein</fullName>
    </submittedName>
</protein>
<evidence type="ECO:0000313" key="2">
    <source>
        <dbReference type="Proteomes" id="UP000224829"/>
    </source>
</evidence>
<name>A0A1Y0T2X0_9CAUD</name>
<dbReference type="Proteomes" id="UP000224829">
    <property type="component" value="Segment"/>
</dbReference>
<dbReference type="EMBL" id="MF063068">
    <property type="protein sequence ID" value="ARV77217.1"/>
    <property type="molecule type" value="Genomic_DNA"/>
</dbReference>
<sequence length="266" mass="30369">MSFKAPAPDAVYQSDNLYEVRFESAMKYLTAQLVTPESVHLLTMVEDKPTYTVEYNLGNRNPHAVPLAHVDDAMADRIVKAFHEVGWANCYWREFNECDHVIAHMGNWGYRFYFERPIETVPYEVLRRISKKVLGDLPSISEVSDAVAKEPQSMTVTELTQCINAQMPIRDQPRRLNGDLLAIIQCHLAKDYGYTGTGYYTGQSGELAVVLDLAAFQIYYCRRTRIVYRRDKLINSPWHQVDKEIVVAPIAILSALKDLEVFNASV</sequence>
<proteinExistence type="predicted"/>
<organism evidence="1 2">
    <name type="scientific">Pseudomonas phage Noxifer</name>
    <dbReference type="NCBI Taxonomy" id="2006684"/>
    <lineage>
        <taxon>Viruses</taxon>
        <taxon>Duplodnaviria</taxon>
        <taxon>Heunggongvirae</taxon>
        <taxon>Uroviricota</taxon>
        <taxon>Caudoviricetes</taxon>
        <taxon>Chimalliviridae</taxon>
        <taxon>Noxifervirus</taxon>
        <taxon>Noxifervirus noxifer</taxon>
    </lineage>
</organism>
<accession>A0A1Y0T2X0</accession>
<reference evidence="1 2" key="1">
    <citation type="submission" date="2017-05" db="EMBL/GenBank/DDBJ databases">
        <authorList>
            <person name="Song R."/>
            <person name="Chenine A.L."/>
            <person name="Ruprecht R.M."/>
        </authorList>
    </citation>
    <scope>NUCLEOTIDE SEQUENCE [LARGE SCALE GENOMIC DNA]</scope>
</reference>
<gene>
    <name evidence="1" type="ORF">NOXIFER_46</name>
</gene>